<comment type="caution">
    <text evidence="10">The sequence shown here is derived from an EMBL/GenBank/DDBJ whole genome shotgun (WGS) entry which is preliminary data.</text>
</comment>
<organism evidence="10 11">
    <name type="scientific">Dryococelus australis</name>
    <dbReference type="NCBI Taxonomy" id="614101"/>
    <lineage>
        <taxon>Eukaryota</taxon>
        <taxon>Metazoa</taxon>
        <taxon>Ecdysozoa</taxon>
        <taxon>Arthropoda</taxon>
        <taxon>Hexapoda</taxon>
        <taxon>Insecta</taxon>
        <taxon>Pterygota</taxon>
        <taxon>Neoptera</taxon>
        <taxon>Polyneoptera</taxon>
        <taxon>Phasmatodea</taxon>
        <taxon>Verophasmatodea</taxon>
        <taxon>Anareolatae</taxon>
        <taxon>Phasmatidae</taxon>
        <taxon>Eurycanthinae</taxon>
        <taxon>Dryococelus</taxon>
    </lineage>
</organism>
<evidence type="ECO:0000256" key="8">
    <source>
        <dbReference type="ARBA" id="ARBA00043031"/>
    </source>
</evidence>
<gene>
    <name evidence="10" type="ORF">PR048_023377</name>
</gene>
<proteinExistence type="inferred from homology"/>
<dbReference type="SMART" id="SM00978">
    <property type="entry name" value="Tim44"/>
    <property type="match status" value="1"/>
</dbReference>
<evidence type="ECO:0000256" key="4">
    <source>
        <dbReference type="ARBA" id="ARBA00023128"/>
    </source>
</evidence>
<feature type="domain" description="Tim44-like" evidence="9">
    <location>
        <begin position="162"/>
        <end position="310"/>
    </location>
</feature>
<keyword evidence="4" id="KW-0496">Mitochondrion</keyword>
<dbReference type="Gene3D" id="3.10.450.240">
    <property type="match status" value="1"/>
</dbReference>
<dbReference type="InterPro" id="IPR007379">
    <property type="entry name" value="Tim44-like_dom"/>
</dbReference>
<evidence type="ECO:0000259" key="9">
    <source>
        <dbReference type="SMART" id="SM00978"/>
    </source>
</evidence>
<dbReference type="SUPFAM" id="SSF54427">
    <property type="entry name" value="NTF2-like"/>
    <property type="match status" value="1"/>
</dbReference>
<evidence type="ECO:0000313" key="11">
    <source>
        <dbReference type="Proteomes" id="UP001159363"/>
    </source>
</evidence>
<dbReference type="InterPro" id="IPR051975">
    <property type="entry name" value="mtLSU_mL45"/>
</dbReference>
<accession>A0ABQ9GTY0</accession>
<evidence type="ECO:0000256" key="1">
    <source>
        <dbReference type="ARBA" id="ARBA00004173"/>
    </source>
</evidence>
<dbReference type="Proteomes" id="UP001159363">
    <property type="component" value="Chromosome 8"/>
</dbReference>
<protein>
    <recommendedName>
        <fullName evidence="7">Large ribosomal subunit protein mL45</fullName>
    </recommendedName>
    <alternativeName>
        <fullName evidence="8">39S ribosomal protein L45, mitochondrial</fullName>
    </alternativeName>
</protein>
<evidence type="ECO:0000313" key="10">
    <source>
        <dbReference type="EMBL" id="KAJ8875482.1"/>
    </source>
</evidence>
<dbReference type="PANTHER" id="PTHR28554">
    <property type="entry name" value="39S RIBOSOMAL PROTEIN L45, MITOCHONDRIAL"/>
    <property type="match status" value="1"/>
</dbReference>
<evidence type="ECO:0000256" key="6">
    <source>
        <dbReference type="ARBA" id="ARBA00038073"/>
    </source>
</evidence>
<dbReference type="Pfam" id="PF04280">
    <property type="entry name" value="Tim44"/>
    <property type="match status" value="1"/>
</dbReference>
<dbReference type="InterPro" id="IPR032710">
    <property type="entry name" value="NTF2-like_dom_sf"/>
</dbReference>
<keyword evidence="11" id="KW-1185">Reference proteome</keyword>
<keyword evidence="3" id="KW-0689">Ribosomal protein</keyword>
<evidence type="ECO:0000256" key="3">
    <source>
        <dbReference type="ARBA" id="ARBA00022980"/>
    </source>
</evidence>
<dbReference type="PANTHER" id="PTHR28554:SF1">
    <property type="entry name" value="LARGE RIBOSOMAL SUBUNIT PROTEIN ML45"/>
    <property type="match status" value="1"/>
</dbReference>
<comment type="similarity">
    <text evidence="6">Belongs to the mitochondrion-specific ribosomal protein mL45 family.</text>
</comment>
<evidence type="ECO:0000256" key="5">
    <source>
        <dbReference type="ARBA" id="ARBA00023274"/>
    </source>
</evidence>
<evidence type="ECO:0000256" key="7">
    <source>
        <dbReference type="ARBA" id="ARBA00039448"/>
    </source>
</evidence>
<reference evidence="10 11" key="1">
    <citation type="submission" date="2023-02" db="EMBL/GenBank/DDBJ databases">
        <title>LHISI_Scaffold_Assembly.</title>
        <authorList>
            <person name="Stuart O.P."/>
            <person name="Cleave R."/>
            <person name="Magrath M.J.L."/>
            <person name="Mikheyev A.S."/>
        </authorList>
    </citation>
    <scope>NUCLEOTIDE SEQUENCE [LARGE SCALE GENOMIC DNA]</scope>
    <source>
        <strain evidence="10">Daus_M_001</strain>
        <tissue evidence="10">Leg muscle</tissue>
    </source>
</reference>
<keyword evidence="5" id="KW-0687">Ribonucleoprotein</keyword>
<sequence length="329" mass="38637">MNARKKLCELFFIEFKCLIDVDIIQNWALVHCNLKKKEVVIVLRGIQTQNLLYRMKAYYRLHHRLLLKLKGKLIRKKQVVKVDLPDFSKLSEEDMTQEEIRSKMKEKGIQPVRPWMERPIYISATGGVFEPYVPPEGDGKISPITTSGAKQKFEFLEKKSKSMMAVRKIRSFDEDFETRDFVVAAHDIYVKAHELLANKDEDKLHEYVTERVFPEMMHNVKDKTIRWKFIQSLEPARVVHARCTDIISKENVFAQLTVRFHTQQMLAVYDRFGRLMQGSEMVAKDVLEYVVFEKHLANQYGLWKIHDKIIPDWLPPPTPSLRTLCMPTG</sequence>
<name>A0ABQ9GTY0_9NEOP</name>
<evidence type="ECO:0000256" key="2">
    <source>
        <dbReference type="ARBA" id="ARBA00022946"/>
    </source>
</evidence>
<keyword evidence="2" id="KW-0809">Transit peptide</keyword>
<dbReference type="EMBL" id="JARBHB010000009">
    <property type="protein sequence ID" value="KAJ8875482.1"/>
    <property type="molecule type" value="Genomic_DNA"/>
</dbReference>
<comment type="subcellular location">
    <subcellularLocation>
        <location evidence="1">Mitochondrion</location>
    </subcellularLocation>
</comment>